<feature type="domain" description="FAD-binding" evidence="5">
    <location>
        <begin position="1"/>
        <end position="166"/>
    </location>
</feature>
<evidence type="ECO:0000256" key="1">
    <source>
        <dbReference type="ARBA" id="ARBA00022630"/>
    </source>
</evidence>
<dbReference type="InterPro" id="IPR002938">
    <property type="entry name" value="FAD-bd"/>
</dbReference>
<gene>
    <name evidence="6" type="ORF">VTK73DRAFT_7746</name>
</gene>
<dbReference type="Pfam" id="PF01494">
    <property type="entry name" value="FAD_binding_3"/>
    <property type="match status" value="1"/>
</dbReference>
<evidence type="ECO:0000256" key="3">
    <source>
        <dbReference type="ARBA" id="ARBA00023002"/>
    </source>
</evidence>
<evidence type="ECO:0000313" key="7">
    <source>
        <dbReference type="Proteomes" id="UP001586593"/>
    </source>
</evidence>
<dbReference type="InterPro" id="IPR050631">
    <property type="entry name" value="PheA/TfdB_FAD_monoxygenase"/>
</dbReference>
<dbReference type="EMBL" id="JAZHXJ010000508">
    <property type="protein sequence ID" value="KAL1858876.1"/>
    <property type="molecule type" value="Genomic_DNA"/>
</dbReference>
<comment type="caution">
    <text evidence="6">The sequence shown here is derived from an EMBL/GenBank/DDBJ whole genome shotgun (WGS) entry which is preliminary data.</text>
</comment>
<dbReference type="PANTHER" id="PTHR43476:SF4">
    <property type="entry name" value="BLR0106 PROTEIN"/>
    <property type="match status" value="1"/>
</dbReference>
<keyword evidence="4" id="KW-0520">NAD</keyword>
<dbReference type="PANTHER" id="PTHR43476">
    <property type="entry name" value="3-(3-HYDROXY-PHENYL)PROPIONATE/3-HYDROXYCINNAMIC ACID HYDROXYLASE"/>
    <property type="match status" value="1"/>
</dbReference>
<proteinExistence type="predicted"/>
<organism evidence="6 7">
    <name type="scientific">Phialemonium thermophilum</name>
    <dbReference type="NCBI Taxonomy" id="223376"/>
    <lineage>
        <taxon>Eukaryota</taxon>
        <taxon>Fungi</taxon>
        <taxon>Dikarya</taxon>
        <taxon>Ascomycota</taxon>
        <taxon>Pezizomycotina</taxon>
        <taxon>Sordariomycetes</taxon>
        <taxon>Sordariomycetidae</taxon>
        <taxon>Cephalothecales</taxon>
        <taxon>Cephalothecaceae</taxon>
        <taxon>Phialemonium</taxon>
    </lineage>
</organism>
<keyword evidence="7" id="KW-1185">Reference proteome</keyword>
<evidence type="ECO:0000313" key="6">
    <source>
        <dbReference type="EMBL" id="KAL1858876.1"/>
    </source>
</evidence>
<dbReference type="Proteomes" id="UP001586593">
    <property type="component" value="Unassembled WGS sequence"/>
</dbReference>
<dbReference type="InterPro" id="IPR036188">
    <property type="entry name" value="FAD/NAD-bd_sf"/>
</dbReference>
<protein>
    <recommendedName>
        <fullName evidence="5">FAD-binding domain-containing protein</fullName>
    </recommendedName>
</protein>
<evidence type="ECO:0000256" key="2">
    <source>
        <dbReference type="ARBA" id="ARBA00022827"/>
    </source>
</evidence>
<dbReference type="SUPFAM" id="SSF51905">
    <property type="entry name" value="FAD/NAD(P)-binding domain"/>
    <property type="match status" value="1"/>
</dbReference>
<accession>A0ABR3WCZ5</accession>
<evidence type="ECO:0000256" key="4">
    <source>
        <dbReference type="ARBA" id="ARBA00023027"/>
    </source>
</evidence>
<dbReference type="Gene3D" id="3.50.50.60">
    <property type="entry name" value="FAD/NAD(P)-binding domain"/>
    <property type="match status" value="1"/>
</dbReference>
<name>A0ABR3WCZ5_9PEZI</name>
<keyword evidence="3" id="KW-0560">Oxidoreductase</keyword>
<reference evidence="6 7" key="1">
    <citation type="journal article" date="2024" name="Commun. Biol.">
        <title>Comparative genomic analysis of thermophilic fungi reveals convergent evolutionary adaptations and gene losses.</title>
        <authorList>
            <person name="Steindorff A.S."/>
            <person name="Aguilar-Pontes M.V."/>
            <person name="Robinson A.J."/>
            <person name="Andreopoulos B."/>
            <person name="LaButti K."/>
            <person name="Kuo A."/>
            <person name="Mondo S."/>
            <person name="Riley R."/>
            <person name="Otillar R."/>
            <person name="Haridas S."/>
            <person name="Lipzen A."/>
            <person name="Grimwood J."/>
            <person name="Schmutz J."/>
            <person name="Clum A."/>
            <person name="Reid I.D."/>
            <person name="Moisan M.C."/>
            <person name="Butler G."/>
            <person name="Nguyen T.T.M."/>
            <person name="Dewar K."/>
            <person name="Conant G."/>
            <person name="Drula E."/>
            <person name="Henrissat B."/>
            <person name="Hansel C."/>
            <person name="Singer S."/>
            <person name="Hutchinson M.I."/>
            <person name="de Vries R.P."/>
            <person name="Natvig D.O."/>
            <person name="Powell A.J."/>
            <person name="Tsang A."/>
            <person name="Grigoriev I.V."/>
        </authorList>
    </citation>
    <scope>NUCLEOTIDE SEQUENCE [LARGE SCALE GENOMIC DNA]</scope>
    <source>
        <strain evidence="6 7">ATCC 24622</strain>
    </source>
</reference>
<keyword evidence="1" id="KW-0285">Flavoprotein</keyword>
<evidence type="ECO:0000259" key="5">
    <source>
        <dbReference type="Pfam" id="PF01494"/>
    </source>
</evidence>
<keyword evidence="2" id="KW-0274">FAD</keyword>
<sequence>MLSKHGIPVQIVEASDRLDSQPRAAHYGPPAMPDLHRAGILDEIRRRGISPTTMCWRRHDDFSVIAGTDATPLADVDGVDLRTASLVLQDLDQLMLDEVTSKYGVTVAWQHRVVDIGQDDGRAWVFAETPSGRVRLEADYVVGCDGANSQVRKSLFGNEYPGFTWQKQIVATNVYYDFEKYGWADANFIIHPTHFFVSSISL</sequence>